<dbReference type="Gene3D" id="3.40.50.970">
    <property type="match status" value="1"/>
</dbReference>
<proteinExistence type="predicted"/>
<gene>
    <name evidence="5" type="ORF">C8D99_10194</name>
</gene>
<dbReference type="EMBL" id="SORI01000001">
    <property type="protein sequence ID" value="TDY64948.1"/>
    <property type="molecule type" value="Genomic_DNA"/>
</dbReference>
<keyword evidence="3" id="KW-0786">Thiamine pyrophosphate</keyword>
<dbReference type="RefSeq" id="WP_133955233.1">
    <property type="nucleotide sequence ID" value="NZ_SORI01000001.1"/>
</dbReference>
<comment type="cofactor">
    <cofactor evidence="1">
        <name>thiamine diphosphate</name>
        <dbReference type="ChEBI" id="CHEBI:58937"/>
    </cofactor>
</comment>
<dbReference type="GO" id="GO:0004739">
    <property type="term" value="F:pyruvate dehydrogenase (acetyl-transferring) activity"/>
    <property type="evidence" value="ECO:0007669"/>
    <property type="project" value="TreeGrafter"/>
</dbReference>
<name>A0A4R8MIX3_9BACT</name>
<dbReference type="Proteomes" id="UP000295066">
    <property type="component" value="Unassembled WGS sequence"/>
</dbReference>
<reference evidence="5 6" key="1">
    <citation type="submission" date="2019-03" db="EMBL/GenBank/DDBJ databases">
        <title>Genomic Encyclopedia of Type Strains, Phase IV (KMG-IV): sequencing the most valuable type-strain genomes for metagenomic binning, comparative biology and taxonomic classification.</title>
        <authorList>
            <person name="Goeker M."/>
        </authorList>
    </citation>
    <scope>NUCLEOTIDE SEQUENCE [LARGE SCALE GENOMIC DNA]</scope>
    <source>
        <strain evidence="5 6">DSM 25964</strain>
    </source>
</reference>
<accession>A0A4R8MIX3</accession>
<evidence type="ECO:0000256" key="1">
    <source>
        <dbReference type="ARBA" id="ARBA00001964"/>
    </source>
</evidence>
<dbReference type="PANTHER" id="PTHR11516">
    <property type="entry name" value="PYRUVATE DEHYDROGENASE E1 COMPONENT, ALPHA SUBUNIT BACTERIAL AND ORGANELLAR"/>
    <property type="match status" value="1"/>
</dbReference>
<dbReference type="Pfam" id="PF00676">
    <property type="entry name" value="E1_dh"/>
    <property type="match status" value="1"/>
</dbReference>
<protein>
    <submittedName>
        <fullName evidence="5">Pyruvate dehydrogenase E1 component alpha subunit</fullName>
    </submittedName>
</protein>
<dbReference type="CDD" id="cd02000">
    <property type="entry name" value="TPP_E1_PDC_ADC_BCADC"/>
    <property type="match status" value="1"/>
</dbReference>
<dbReference type="SUPFAM" id="SSF52518">
    <property type="entry name" value="Thiamin diphosphate-binding fold (THDP-binding)"/>
    <property type="match status" value="1"/>
</dbReference>
<feature type="domain" description="Dehydrogenase E1 component" evidence="4">
    <location>
        <begin position="28"/>
        <end position="325"/>
    </location>
</feature>
<keyword evidence="6" id="KW-1185">Reference proteome</keyword>
<dbReference type="AlphaFoldDB" id="A0A4R8MIX3"/>
<dbReference type="InterPro" id="IPR029061">
    <property type="entry name" value="THDP-binding"/>
</dbReference>
<evidence type="ECO:0000256" key="2">
    <source>
        <dbReference type="ARBA" id="ARBA00023002"/>
    </source>
</evidence>
<dbReference type="PANTHER" id="PTHR11516:SF60">
    <property type="entry name" value="PYRUVATE DEHYDROGENASE E1 COMPONENT SUBUNIT ALPHA"/>
    <property type="match status" value="1"/>
</dbReference>
<comment type="caution">
    <text evidence="5">The sequence shown here is derived from an EMBL/GenBank/DDBJ whole genome shotgun (WGS) entry which is preliminary data.</text>
</comment>
<evidence type="ECO:0000313" key="6">
    <source>
        <dbReference type="Proteomes" id="UP000295066"/>
    </source>
</evidence>
<keyword evidence="2" id="KW-0560">Oxidoreductase</keyword>
<evidence type="ECO:0000313" key="5">
    <source>
        <dbReference type="EMBL" id="TDY64948.1"/>
    </source>
</evidence>
<dbReference type="FunFam" id="3.40.50.970:FF:000013">
    <property type="entry name" value="Pyruvate dehydrogenase E1 component subunit alpha"/>
    <property type="match status" value="1"/>
</dbReference>
<evidence type="ECO:0000259" key="4">
    <source>
        <dbReference type="Pfam" id="PF00676"/>
    </source>
</evidence>
<sequence>MCAMPVRKEATLPLARYDKETLKFFYETMVKIRNFELTVEKFFFDGEIPGFVHLYIGEEATATGVMANLRKTDYIQSTHRGHGHTIAKGADLKHMMAELFGKSTGSCKGKGGSMHIADFSVGMLGANGIVGGGFTMATGAALAQKMQKTDGVAVAFFGDGASNRGTFHEAANMAAAWKLPVIFLCENNQWASTTPYRTTTSVDDIADRAQGYGMPGVIVDGNDVFAVYEAAKELIERARRGEGPAILECKTYRIKGHFVGDPEMYRTKEEVQKVLEETDPIPRFEARVLKAKAMTKKELETIRTRVEKELAEALEFARTSPEPEVSALYEGLYV</sequence>
<dbReference type="OrthoDB" id="9766715at2"/>
<dbReference type="InterPro" id="IPR001017">
    <property type="entry name" value="DH_E1"/>
</dbReference>
<organism evidence="5 6">
    <name type="scientific">Aminivibrio pyruvatiphilus</name>
    <dbReference type="NCBI Taxonomy" id="1005740"/>
    <lineage>
        <taxon>Bacteria</taxon>
        <taxon>Thermotogati</taxon>
        <taxon>Synergistota</taxon>
        <taxon>Synergistia</taxon>
        <taxon>Synergistales</taxon>
        <taxon>Aminobacteriaceae</taxon>
        <taxon>Aminivibrio</taxon>
    </lineage>
</organism>
<evidence type="ECO:0000256" key="3">
    <source>
        <dbReference type="ARBA" id="ARBA00023052"/>
    </source>
</evidence>
<dbReference type="GO" id="GO:0006086">
    <property type="term" value="P:pyruvate decarboxylation to acetyl-CoA"/>
    <property type="evidence" value="ECO:0007669"/>
    <property type="project" value="TreeGrafter"/>
</dbReference>
<keyword evidence="5" id="KW-0670">Pyruvate</keyword>
<dbReference type="InterPro" id="IPR050642">
    <property type="entry name" value="PDH_E1_Alpha_Subunit"/>
</dbReference>